<keyword evidence="1" id="KW-0812">Transmembrane</keyword>
<proteinExistence type="predicted"/>
<gene>
    <name evidence="2" type="ORF">AXF13_15325</name>
</gene>
<protein>
    <submittedName>
        <fullName evidence="2">Uncharacterized protein</fullName>
    </submittedName>
</protein>
<dbReference type="EMBL" id="CP014229">
    <property type="protein sequence ID" value="AMD91387.1"/>
    <property type="molecule type" value="Genomic_DNA"/>
</dbReference>
<keyword evidence="1" id="KW-1133">Transmembrane helix</keyword>
<evidence type="ECO:0000313" key="3">
    <source>
        <dbReference type="Proteomes" id="UP000069241"/>
    </source>
</evidence>
<organism evidence="2 3">
    <name type="scientific">Desulfovibrio fairfieldensis</name>
    <dbReference type="NCBI Taxonomy" id="44742"/>
    <lineage>
        <taxon>Bacteria</taxon>
        <taxon>Pseudomonadati</taxon>
        <taxon>Thermodesulfobacteriota</taxon>
        <taxon>Desulfovibrionia</taxon>
        <taxon>Desulfovibrionales</taxon>
        <taxon>Desulfovibrionaceae</taxon>
        <taxon>Desulfovibrio</taxon>
    </lineage>
</organism>
<evidence type="ECO:0000256" key="1">
    <source>
        <dbReference type="SAM" id="Phobius"/>
    </source>
</evidence>
<evidence type="ECO:0000313" key="2">
    <source>
        <dbReference type="EMBL" id="AMD91387.1"/>
    </source>
</evidence>
<dbReference type="Proteomes" id="UP000069241">
    <property type="component" value="Chromosome"/>
</dbReference>
<reference evidence="3" key="1">
    <citation type="submission" date="2016-02" db="EMBL/GenBank/DDBJ databases">
        <authorList>
            <person name="Holder M.E."/>
            <person name="Ajami N.J."/>
            <person name="Petrosino J.F."/>
        </authorList>
    </citation>
    <scope>NUCLEOTIDE SEQUENCE [LARGE SCALE GENOMIC DNA]</scope>
    <source>
        <strain evidence="3">CCUG 45958</strain>
    </source>
</reference>
<dbReference type="STRING" id="44742.AXF13_15325"/>
<feature type="transmembrane region" description="Helical" evidence="1">
    <location>
        <begin position="6"/>
        <end position="28"/>
    </location>
</feature>
<keyword evidence="3" id="KW-1185">Reference proteome</keyword>
<name>A0A0X8JMC9_9BACT</name>
<feature type="transmembrane region" description="Helical" evidence="1">
    <location>
        <begin position="35"/>
        <end position="56"/>
    </location>
</feature>
<accession>A0A0X8JMC9</accession>
<dbReference type="AlphaFoldDB" id="A0A0X8JMC9"/>
<dbReference type="KEGG" id="dfi:AXF13_15325"/>
<sequence>MAYLQSYVAVGIVFHGADQLLMGGYFLSFDRRYRLFVPICIPLICFFSGTLVPGILKPIKAPANFFSEQIASHYATDKNQNASKHVVISLLEVVCLDR</sequence>
<keyword evidence="1" id="KW-0472">Membrane</keyword>